<accession>A0A0F9NY74</accession>
<evidence type="ECO:0000313" key="2">
    <source>
        <dbReference type="EMBL" id="KKN17077.1"/>
    </source>
</evidence>
<keyword evidence="1" id="KW-1133">Transmembrane helix</keyword>
<sequence length="121" mass="14599">MSKLKTPIVEVNHGIMNRFADVIEVNRHLRKYPKLYFPILTHELEHSNQPFSLYDLKHDINSHNKVDQIQLLKFMFKHPKSFTQILPFYYTPRRKFVIDINLCIIYSVMLLLGIGIYFWLY</sequence>
<evidence type="ECO:0000256" key="1">
    <source>
        <dbReference type="SAM" id="Phobius"/>
    </source>
</evidence>
<proteinExistence type="predicted"/>
<protein>
    <submittedName>
        <fullName evidence="2">Uncharacterized protein</fullName>
    </submittedName>
</protein>
<dbReference type="AlphaFoldDB" id="A0A0F9NY74"/>
<keyword evidence="1" id="KW-0812">Transmembrane</keyword>
<gene>
    <name evidence="2" type="ORF">LCGC14_0969550</name>
</gene>
<organism evidence="2">
    <name type="scientific">marine sediment metagenome</name>
    <dbReference type="NCBI Taxonomy" id="412755"/>
    <lineage>
        <taxon>unclassified sequences</taxon>
        <taxon>metagenomes</taxon>
        <taxon>ecological metagenomes</taxon>
    </lineage>
</organism>
<name>A0A0F9NY74_9ZZZZ</name>
<reference evidence="2" key="1">
    <citation type="journal article" date="2015" name="Nature">
        <title>Complex archaea that bridge the gap between prokaryotes and eukaryotes.</title>
        <authorList>
            <person name="Spang A."/>
            <person name="Saw J.H."/>
            <person name="Jorgensen S.L."/>
            <person name="Zaremba-Niedzwiedzka K."/>
            <person name="Martijn J."/>
            <person name="Lind A.E."/>
            <person name="van Eijk R."/>
            <person name="Schleper C."/>
            <person name="Guy L."/>
            <person name="Ettema T.J."/>
        </authorList>
    </citation>
    <scope>NUCLEOTIDE SEQUENCE</scope>
</reference>
<comment type="caution">
    <text evidence="2">The sequence shown here is derived from an EMBL/GenBank/DDBJ whole genome shotgun (WGS) entry which is preliminary data.</text>
</comment>
<dbReference type="EMBL" id="LAZR01003559">
    <property type="protein sequence ID" value="KKN17077.1"/>
    <property type="molecule type" value="Genomic_DNA"/>
</dbReference>
<keyword evidence="1" id="KW-0472">Membrane</keyword>
<feature type="transmembrane region" description="Helical" evidence="1">
    <location>
        <begin position="96"/>
        <end position="120"/>
    </location>
</feature>